<dbReference type="AlphaFoldDB" id="X7YUY2"/>
<dbReference type="Proteomes" id="UP000020561">
    <property type="component" value="Unassembled WGS sequence"/>
</dbReference>
<dbReference type="PATRIC" id="fig|1299326.3.peg.5349"/>
<proteinExistence type="predicted"/>
<evidence type="ECO:0000313" key="1">
    <source>
        <dbReference type="EMBL" id="EUA10909.1"/>
    </source>
</evidence>
<accession>X7YUY2</accession>
<gene>
    <name evidence="1" type="ORF">I545_5555</name>
</gene>
<comment type="caution">
    <text evidence="1">The sequence shown here is derived from an EMBL/GenBank/DDBJ whole genome shotgun (WGS) entry which is preliminary data.</text>
</comment>
<name>X7YUY2_MYCKA</name>
<reference evidence="1 2" key="1">
    <citation type="submission" date="2013-12" db="EMBL/GenBank/DDBJ databases">
        <authorList>
            <person name="Brown-Elliot B."/>
            <person name="Wallace R."/>
            <person name="Lenaerts A."/>
            <person name="Ordway D."/>
            <person name="DeGroote M.A."/>
            <person name="Parker T."/>
            <person name="Sizemore C."/>
            <person name="Tallon L.J."/>
            <person name="Sadzewicz L.K."/>
            <person name="Sengamalay N."/>
            <person name="Fraser C.M."/>
            <person name="Hine E."/>
            <person name="Shefchek K.A."/>
            <person name="Das S.P."/>
            <person name="Tettelin H."/>
        </authorList>
    </citation>
    <scope>NUCLEOTIDE SEQUENCE [LARGE SCALE GENOMIC DNA]</scope>
    <source>
        <strain evidence="1 2">662</strain>
    </source>
</reference>
<organism evidence="1 2">
    <name type="scientific">Mycobacterium kansasii 662</name>
    <dbReference type="NCBI Taxonomy" id="1299326"/>
    <lineage>
        <taxon>Bacteria</taxon>
        <taxon>Bacillati</taxon>
        <taxon>Actinomycetota</taxon>
        <taxon>Actinomycetes</taxon>
        <taxon>Mycobacteriales</taxon>
        <taxon>Mycobacteriaceae</taxon>
        <taxon>Mycobacterium</taxon>
    </lineage>
</organism>
<evidence type="ECO:0000313" key="2">
    <source>
        <dbReference type="Proteomes" id="UP000020561"/>
    </source>
</evidence>
<sequence>MGAMVGIVDSETVRPAFPPVGVSGNGSRVRSTVLVGSCVTGYLHSGWDWLVL</sequence>
<protein>
    <submittedName>
        <fullName evidence="1">Uncharacterized protein</fullName>
    </submittedName>
</protein>
<dbReference type="EMBL" id="JAOA01000011">
    <property type="protein sequence ID" value="EUA10909.1"/>
    <property type="molecule type" value="Genomic_DNA"/>
</dbReference>